<dbReference type="Pfam" id="PF10685">
    <property type="entry name" value="KGG"/>
    <property type="match status" value="3"/>
</dbReference>
<feature type="compositionally biased region" description="Gly residues" evidence="1">
    <location>
        <begin position="101"/>
        <end position="111"/>
    </location>
</feature>
<accession>H0EMI6</accession>
<reference evidence="2 3" key="1">
    <citation type="journal article" date="2012" name="Eukaryot. Cell">
        <title>Genome sequence of the fungus Glarea lozoyensis: the first genome sequence of a species from the Helotiaceae family.</title>
        <authorList>
            <person name="Youssar L."/>
            <person name="Gruening B.A."/>
            <person name="Erxleben A."/>
            <person name="Guenther S."/>
            <person name="Huettel W."/>
        </authorList>
    </citation>
    <scope>NUCLEOTIDE SEQUENCE [LARGE SCALE GENOMIC DNA]</scope>
    <source>
        <strain evidence="3">ATCC 74030 / MF5533</strain>
    </source>
</reference>
<dbReference type="InterPro" id="IPR019626">
    <property type="entry name" value="Stress-induced_KGG_rpt"/>
</dbReference>
<feature type="region of interest" description="Disordered" evidence="1">
    <location>
        <begin position="90"/>
        <end position="193"/>
    </location>
</feature>
<organism evidence="2 3">
    <name type="scientific">Glarea lozoyensis (strain ATCC 74030 / MF5533)</name>
    <dbReference type="NCBI Taxonomy" id="1104152"/>
    <lineage>
        <taxon>Eukaryota</taxon>
        <taxon>Fungi</taxon>
        <taxon>Dikarya</taxon>
        <taxon>Ascomycota</taxon>
        <taxon>Pezizomycotina</taxon>
        <taxon>Leotiomycetes</taxon>
        <taxon>Helotiales</taxon>
        <taxon>Helotiaceae</taxon>
        <taxon>Glarea</taxon>
    </lineage>
</organism>
<dbReference type="Proteomes" id="UP000005446">
    <property type="component" value="Unassembled WGS sequence"/>
</dbReference>
<feature type="compositionally biased region" description="Gly residues" evidence="1">
    <location>
        <begin position="147"/>
        <end position="157"/>
    </location>
</feature>
<keyword evidence="3" id="KW-1185">Reference proteome</keyword>
<dbReference type="AlphaFoldDB" id="H0EMI6"/>
<protein>
    <submittedName>
        <fullName evidence="2">Putative Conidiation-specific protein 10</fullName>
    </submittedName>
</protein>
<evidence type="ECO:0000313" key="3">
    <source>
        <dbReference type="Proteomes" id="UP000005446"/>
    </source>
</evidence>
<feature type="compositionally biased region" description="Low complexity" evidence="1">
    <location>
        <begin position="158"/>
        <end position="167"/>
    </location>
</feature>
<dbReference type="InParanoid" id="H0EMI6"/>
<dbReference type="OrthoDB" id="2137750at2759"/>
<sequence>MKNSMFKVKALPDASPLACTVHLLRCWHLKFGSRQMQEPENTNYQYVMYGTIDNSEGLDPKGEFFCRYRNEWMPEIPDNPGNFANRPKEEVQAIASKGGKASHGGGGGSSGGSDDTTSSSTGNTNPGNFANRPTEEVQAIASKGGKASHGGGGGSGGSDDTTSSSTGNTNPGNFANRPKEEVQAIASKGGKSS</sequence>
<dbReference type="EMBL" id="AGUE01000089">
    <property type="protein sequence ID" value="EHL00326.1"/>
    <property type="molecule type" value="Genomic_DNA"/>
</dbReference>
<evidence type="ECO:0000256" key="1">
    <source>
        <dbReference type="SAM" id="MobiDB-lite"/>
    </source>
</evidence>
<comment type="caution">
    <text evidence="2">The sequence shown here is derived from an EMBL/GenBank/DDBJ whole genome shotgun (WGS) entry which is preliminary data.</text>
</comment>
<gene>
    <name evidence="2" type="ORF">M7I_3823</name>
</gene>
<proteinExistence type="predicted"/>
<feature type="compositionally biased region" description="Low complexity" evidence="1">
    <location>
        <begin position="112"/>
        <end position="122"/>
    </location>
</feature>
<evidence type="ECO:0000313" key="2">
    <source>
        <dbReference type="EMBL" id="EHL00326.1"/>
    </source>
</evidence>
<dbReference type="HOGENOM" id="CLU_1408903_0_0_1"/>
<name>H0EMI6_GLAL7</name>